<dbReference type="RefSeq" id="WP_380057176.1">
    <property type="nucleotide sequence ID" value="NZ_JBHSWB010000001.1"/>
</dbReference>
<accession>A0ABW1ZP60</accession>
<proteinExistence type="predicted"/>
<evidence type="ECO:0000259" key="1">
    <source>
        <dbReference type="Pfam" id="PF14021"/>
    </source>
</evidence>
<reference evidence="3" key="1">
    <citation type="journal article" date="2019" name="Int. J. Syst. Evol. Microbiol.">
        <title>The Global Catalogue of Microorganisms (GCM) 10K type strain sequencing project: providing services to taxonomists for standard genome sequencing and annotation.</title>
        <authorList>
            <consortium name="The Broad Institute Genomics Platform"/>
            <consortium name="The Broad Institute Genome Sequencing Center for Infectious Disease"/>
            <person name="Wu L."/>
            <person name="Ma J."/>
        </authorList>
    </citation>
    <scope>NUCLEOTIDE SEQUENCE [LARGE SCALE GENOMIC DNA]</scope>
    <source>
        <strain evidence="3">CCUG 63830</strain>
    </source>
</reference>
<dbReference type="Pfam" id="PF14021">
    <property type="entry name" value="TNT"/>
    <property type="match status" value="1"/>
</dbReference>
<dbReference type="Proteomes" id="UP001596317">
    <property type="component" value="Unassembled WGS sequence"/>
</dbReference>
<comment type="caution">
    <text evidence="2">The sequence shown here is derived from an EMBL/GenBank/DDBJ whole genome shotgun (WGS) entry which is preliminary data.</text>
</comment>
<sequence length="211" mass="23039">MTARIGSATQYKQLMGLTGGRTDTLNRMLNYGFSPEEMLSLLQLRGATPEKVEIILNACARNKVDISDFRNVWAFNKPGPNEFPDPGNFPWPPKQGAIGAVLEIEIAPNTIIDRYGGEHGRFVGYAGTVSTNGARNFQPATFSQRALPGAPDETQYHVYQVLKPFPVKAGEIAPWFGEPGGGRQALSTGKSIAELIADGYLREITKEVVKK</sequence>
<protein>
    <submittedName>
        <fullName evidence="2">TNT domain-containing protein</fullName>
    </submittedName>
</protein>
<organism evidence="2 3">
    <name type="scientific">Deinococcus multiflagellatus</name>
    <dbReference type="NCBI Taxonomy" id="1656887"/>
    <lineage>
        <taxon>Bacteria</taxon>
        <taxon>Thermotogati</taxon>
        <taxon>Deinococcota</taxon>
        <taxon>Deinococci</taxon>
        <taxon>Deinococcales</taxon>
        <taxon>Deinococcaceae</taxon>
        <taxon>Deinococcus</taxon>
    </lineage>
</organism>
<evidence type="ECO:0000313" key="3">
    <source>
        <dbReference type="Proteomes" id="UP001596317"/>
    </source>
</evidence>
<feature type="domain" description="TNT" evidence="1">
    <location>
        <begin position="106"/>
        <end position="204"/>
    </location>
</feature>
<dbReference type="EMBL" id="JBHSWB010000001">
    <property type="protein sequence ID" value="MFC6661615.1"/>
    <property type="molecule type" value="Genomic_DNA"/>
</dbReference>
<dbReference type="InterPro" id="IPR025331">
    <property type="entry name" value="TNT"/>
</dbReference>
<name>A0ABW1ZP60_9DEIO</name>
<dbReference type="PANTHER" id="PTHR42059">
    <property type="entry name" value="TNT DOMAIN-CONTAINING PROTEIN"/>
    <property type="match status" value="1"/>
</dbReference>
<dbReference type="PANTHER" id="PTHR42059:SF1">
    <property type="entry name" value="TNT DOMAIN-CONTAINING PROTEIN"/>
    <property type="match status" value="1"/>
</dbReference>
<evidence type="ECO:0000313" key="2">
    <source>
        <dbReference type="EMBL" id="MFC6661615.1"/>
    </source>
</evidence>
<dbReference type="InterPro" id="IPR053024">
    <property type="entry name" value="Fungal_surface_NADase"/>
</dbReference>
<gene>
    <name evidence="2" type="ORF">ACFP90_15685</name>
</gene>
<keyword evidence="3" id="KW-1185">Reference proteome</keyword>